<gene>
    <name evidence="3" type="ORF">AB2L27_06390</name>
</gene>
<protein>
    <submittedName>
        <fullName evidence="3">ABC transporter substrate-binding protein</fullName>
    </submittedName>
</protein>
<dbReference type="Proteomes" id="UP001565927">
    <property type="component" value="Unassembled WGS sequence"/>
</dbReference>
<dbReference type="Gene3D" id="3.10.105.10">
    <property type="entry name" value="Dipeptide-binding Protein, Domain 3"/>
    <property type="match status" value="1"/>
</dbReference>
<dbReference type="Pfam" id="PF00496">
    <property type="entry name" value="SBP_bac_5"/>
    <property type="match status" value="1"/>
</dbReference>
<organism evidence="3 4">
    <name type="scientific">Kineococcus halophytocola</name>
    <dbReference type="NCBI Taxonomy" id="3234027"/>
    <lineage>
        <taxon>Bacteria</taxon>
        <taxon>Bacillati</taxon>
        <taxon>Actinomycetota</taxon>
        <taxon>Actinomycetes</taxon>
        <taxon>Kineosporiales</taxon>
        <taxon>Kineosporiaceae</taxon>
        <taxon>Kineococcus</taxon>
    </lineage>
</organism>
<dbReference type="InterPro" id="IPR006311">
    <property type="entry name" value="TAT_signal"/>
</dbReference>
<dbReference type="EMBL" id="JBGFTU010000006">
    <property type="protein sequence ID" value="MEZ0164392.1"/>
    <property type="molecule type" value="Genomic_DNA"/>
</dbReference>
<evidence type="ECO:0000313" key="3">
    <source>
        <dbReference type="EMBL" id="MEZ0164392.1"/>
    </source>
</evidence>
<proteinExistence type="predicted"/>
<dbReference type="InterPro" id="IPR000914">
    <property type="entry name" value="SBP_5_dom"/>
</dbReference>
<dbReference type="PROSITE" id="PS51257">
    <property type="entry name" value="PROKAR_LIPOPROTEIN"/>
    <property type="match status" value="1"/>
</dbReference>
<dbReference type="RefSeq" id="WP_370440640.1">
    <property type="nucleotide sequence ID" value="NZ_JBGFTU010000006.1"/>
</dbReference>
<dbReference type="PANTHER" id="PTHR30290">
    <property type="entry name" value="PERIPLASMIC BINDING COMPONENT OF ABC TRANSPORTER"/>
    <property type="match status" value="1"/>
</dbReference>
<dbReference type="InterPro" id="IPR039424">
    <property type="entry name" value="SBP_5"/>
</dbReference>
<evidence type="ECO:0000256" key="1">
    <source>
        <dbReference type="SAM" id="SignalP"/>
    </source>
</evidence>
<dbReference type="PROSITE" id="PS51318">
    <property type="entry name" value="TAT"/>
    <property type="match status" value="1"/>
</dbReference>
<reference evidence="3 4" key="1">
    <citation type="submission" date="2024-07" db="EMBL/GenBank/DDBJ databases">
        <authorList>
            <person name="Thanompreechachai J."/>
            <person name="Duangmal K."/>
        </authorList>
    </citation>
    <scope>NUCLEOTIDE SEQUENCE [LARGE SCALE GENOMIC DNA]</scope>
    <source>
        <strain evidence="3 4">LSe6-4</strain>
    </source>
</reference>
<keyword evidence="1" id="KW-0732">Signal</keyword>
<evidence type="ECO:0000259" key="2">
    <source>
        <dbReference type="Pfam" id="PF00496"/>
    </source>
</evidence>
<evidence type="ECO:0000313" key="4">
    <source>
        <dbReference type="Proteomes" id="UP001565927"/>
    </source>
</evidence>
<name>A0ABV4H0M8_9ACTN</name>
<dbReference type="SUPFAM" id="SSF53850">
    <property type="entry name" value="Periplasmic binding protein-like II"/>
    <property type="match status" value="1"/>
</dbReference>
<feature type="domain" description="Solute-binding protein family 5" evidence="2">
    <location>
        <begin position="77"/>
        <end position="387"/>
    </location>
</feature>
<accession>A0ABV4H0M8</accession>
<feature type="signal peptide" evidence="1">
    <location>
        <begin position="1"/>
        <end position="25"/>
    </location>
</feature>
<comment type="caution">
    <text evidence="3">The sequence shown here is derived from an EMBL/GenBank/DDBJ whole genome shotgun (WGS) entry which is preliminary data.</text>
</comment>
<dbReference type="Gene3D" id="3.40.190.10">
    <property type="entry name" value="Periplasmic binding protein-like II"/>
    <property type="match status" value="1"/>
</dbReference>
<feature type="chain" id="PRO_5046278740" evidence="1">
    <location>
        <begin position="26"/>
        <end position="501"/>
    </location>
</feature>
<keyword evidence="4" id="KW-1185">Reference proteome</keyword>
<sequence>MTTRRLVLQLGALGAALAAAGCADAVGKAVADDGQLRLSMAQPPRSFDPAQAQLGHFLPFFQAVYDPVLRIDADGTVGPNLATAWEYDEARTRLTLTLRTDVVFTDGATFDSQVLKQNVEAFLAGNGPYASVMRAVTGVETPAPDTAVIVLSAPDPGFLETLGSAGGFIASPQVLGSPTLAMTPVGSGPYVLDAARSTTGVRYTFTRNPDWWGGQMPYDGIVMDIMTDNRARLNALKAGQLAGGFISNASDAVEGESAGLVLEQSQVNFEGLIMFDRLGTLNPALADVRVRRALSVAVNRKGILEGVLLGRGEVTGQIFRPGDDGYLPEYDDAFPYDPDEARGLLADAGYTDLEVDFPVSSGYDPAIIDSVIANWSSVGVRARRQEWASQELIPNLQKAEASVAYFSLAMQGTWRQMANFIAEKASWNPFKVGDPVVADRIDRYQRGDVGAAEELNTFLVENVWFAPFYRPNTFYLHARSVDVSPQSRQAVPAVYNFAPAD</sequence>